<organism evidence="3">
    <name type="scientific">invertebrate metagenome</name>
    <dbReference type="NCBI Taxonomy" id="1711999"/>
    <lineage>
        <taxon>unclassified sequences</taxon>
        <taxon>metagenomes</taxon>
        <taxon>organismal metagenomes</taxon>
    </lineage>
</organism>
<dbReference type="InterPro" id="IPR036249">
    <property type="entry name" value="Thioredoxin-like_sf"/>
</dbReference>
<evidence type="ECO:0008006" key="4">
    <source>
        <dbReference type="Google" id="ProtNLM"/>
    </source>
</evidence>
<dbReference type="AlphaFoldDB" id="A0A2H9T8H8"/>
<reference evidence="3" key="1">
    <citation type="journal article" date="2017" name="Appl. Environ. Microbiol.">
        <title>Molecular characterization of an Endozoicomonas-like organism causing infection in king scallop Pecten maximus L.</title>
        <authorList>
            <person name="Cano I."/>
            <person name="van Aerle R."/>
            <person name="Ross S."/>
            <person name="Verner-Jeffreys D.W."/>
            <person name="Paley R.K."/>
            <person name="Rimmer G."/>
            <person name="Ryder D."/>
            <person name="Hooper P."/>
            <person name="Stone D."/>
            <person name="Feist S.W."/>
        </authorList>
    </citation>
    <scope>NUCLEOTIDE SEQUENCE</scope>
</reference>
<keyword evidence="2" id="KW-1133">Transmembrane helix</keyword>
<protein>
    <recommendedName>
        <fullName evidence="4">Thioredoxin domain-containing protein</fullName>
    </recommendedName>
</protein>
<dbReference type="SUPFAM" id="SSF52833">
    <property type="entry name" value="Thioredoxin-like"/>
    <property type="match status" value="1"/>
</dbReference>
<proteinExistence type="inferred from homology"/>
<evidence type="ECO:0000313" key="3">
    <source>
        <dbReference type="EMBL" id="PJE79468.1"/>
    </source>
</evidence>
<evidence type="ECO:0000256" key="1">
    <source>
        <dbReference type="ARBA" id="ARBA00010996"/>
    </source>
</evidence>
<accession>A0A2H9T8H8</accession>
<feature type="transmembrane region" description="Helical" evidence="2">
    <location>
        <begin position="12"/>
        <end position="31"/>
    </location>
</feature>
<dbReference type="PANTHER" id="PTHR12151:SF25">
    <property type="entry name" value="LINALOOL DEHYDRATASE_ISOMERASE DOMAIN-CONTAINING PROTEIN"/>
    <property type="match status" value="1"/>
</dbReference>
<comment type="similarity">
    <text evidence="1">Belongs to the SCO1/2 family.</text>
</comment>
<comment type="caution">
    <text evidence="3">The sequence shown here is derived from an EMBL/GenBank/DDBJ whole genome shotgun (WGS) entry which is preliminary data.</text>
</comment>
<dbReference type="CDD" id="cd02968">
    <property type="entry name" value="SCO"/>
    <property type="match status" value="1"/>
</dbReference>
<keyword evidence="2" id="KW-0472">Membrane</keyword>
<dbReference type="InterPro" id="IPR003782">
    <property type="entry name" value="SCO1/SenC"/>
</dbReference>
<sequence>MKYGFFFIKRHKLPLVIIVLSLVLVIFYLAGTTKPLGKTTPGLSQLGGDFILDSASGSVSLLNYRQRVVILYFGYLSCPKVCPASMSVLGRALNKLTPKEQAQVQGFFISLDPQRDSFSKLARYTAQFHDNIIGLSGSPETIADISEQYGVFYDRSNPTGVRMEYSVAHASRFYIVDKQGKLVVAMNHTVTPNELAVQIRKFLF</sequence>
<name>A0A2H9T8H8_9ZZZZ</name>
<dbReference type="Gene3D" id="3.40.30.10">
    <property type="entry name" value="Glutaredoxin"/>
    <property type="match status" value="1"/>
</dbReference>
<dbReference type="Pfam" id="PF02630">
    <property type="entry name" value="SCO1-SenC"/>
    <property type="match status" value="1"/>
</dbReference>
<evidence type="ECO:0000256" key="2">
    <source>
        <dbReference type="SAM" id="Phobius"/>
    </source>
</evidence>
<gene>
    <name evidence="3" type="ORF">CI610_01565</name>
</gene>
<dbReference type="EMBL" id="NSIT01000067">
    <property type="protein sequence ID" value="PJE79468.1"/>
    <property type="molecule type" value="Genomic_DNA"/>
</dbReference>
<keyword evidence="2" id="KW-0812">Transmembrane</keyword>
<dbReference type="PANTHER" id="PTHR12151">
    <property type="entry name" value="ELECTRON TRANSPORT PROTIN SCO1/SENC FAMILY MEMBER"/>
    <property type="match status" value="1"/>
</dbReference>